<feature type="compositionally biased region" description="Polar residues" evidence="14">
    <location>
        <begin position="327"/>
        <end position="339"/>
    </location>
</feature>
<comment type="subcellular location">
    <subcellularLocation>
        <location evidence="1">Nucleus</location>
    </subcellularLocation>
</comment>
<dbReference type="PROSITE" id="PS51811">
    <property type="entry name" value="ZF_CCHC_HIVEP"/>
    <property type="match status" value="1"/>
</dbReference>
<reference evidence="17" key="1">
    <citation type="submission" date="2022-02" db="EMBL/GenBank/DDBJ databases">
        <title>Atlantic sturgeon de novo genome assembly.</title>
        <authorList>
            <person name="Stock M."/>
            <person name="Klopp C."/>
            <person name="Guiguen Y."/>
            <person name="Cabau C."/>
            <person name="Parinello H."/>
            <person name="Santidrian Yebra-Pimentel E."/>
            <person name="Kuhl H."/>
            <person name="Dirks R.P."/>
            <person name="Guessner J."/>
            <person name="Wuertz S."/>
            <person name="Du K."/>
            <person name="Schartl M."/>
        </authorList>
    </citation>
    <scope>NUCLEOTIDE SEQUENCE</scope>
    <source>
        <strain evidence="17">STURGEONOMICS-FGT-2020</strain>
        <tissue evidence="17">Whole blood</tissue>
    </source>
</reference>
<feature type="region of interest" description="Disordered" evidence="14">
    <location>
        <begin position="505"/>
        <end position="540"/>
    </location>
</feature>
<feature type="region of interest" description="Disordered" evidence="14">
    <location>
        <begin position="263"/>
        <end position="287"/>
    </location>
</feature>
<feature type="compositionally biased region" description="Low complexity" evidence="14">
    <location>
        <begin position="1321"/>
        <end position="1332"/>
    </location>
</feature>
<evidence type="ECO:0000256" key="6">
    <source>
        <dbReference type="ARBA" id="ARBA00022833"/>
    </source>
</evidence>
<sequence>MDLNSVLIIYLHRNYKDFFFSADKIEEAQKELKEPKDAEKGINERGRRITETIKGVKRKKVVSENQIKKIPKSPVKKPPQSKICTSTASKLKVKADTSSRSFPDPTNQLHSSPLQNGDLKNEKSAVQDILQKKRVNTESIVETTDCERPMHAETSMVQKQSFDLCSGKVEDCQNGNKLQWVVADKMPMSQEQSSCPTATTSLSNENWNCNPAGSTCISNSSSSSNASASLEVLLKAMEPDLSSLTKKKSYACGAHIGKAGLNYDKQSTGQKAGTSDSNLRVQNKSSVSQPEFVSGSHYYPSILQLPSLAKNEQAHNQIASHLQYRHASTGQQNSQQTVQDFVRSSGHQHGQEKHCLRQPYSVAEISSLTHVPNSSSPHVLRQSQPMVHTCQSVSASVPSSIQVPVTPGHNPIQLATVVNHGVEQMSNISVRDQKPKKQGKYICEYCNRACAKPSVLLKHIRSHTGERPYPCVTCGFSFKTKSNLYKHKKSHAHAIKLGLVLRPDSNSGTLSQDSDKALSIHSDVDESGESEEESVPDERHLELESTQSIIMSFSENSLKKTTPIPASQVNETLAFCEAAESGIDQKSSEPKVTAALPKVVVYPVNVSPLRADSPRVTDSTPELATAQRQRELQTASIKSSLSVMSSLIEVDNTNLPQDDMSDIEERHSKSPGSGHAQLQRQQATDFSQQQQGKCLLSPRSLGSTDSGYFSRSESADQTMSPPSPFVKLIPTAEIDVHKNISPCPSHITQVMASVVQSNYTEKMSSPSGQMRPPMETKSLEERISKLISDNEAVVDDKQLDSVKPRRTSLSRRGSIDSPKSYIFKDSFQFDLKPIGRRTSSSSDIPKSPFTPTDKSKQVFLLSVPSQYPSMDNLPITRSNSMPTTPGYSTLPPNVAPPPHPLRGSQSFDDKIGSFNDDVFVSGPPTPLQAVHPRTLVRQTAIEDSSTSEAHSLASTRSVDESYHGSILTTEIMQRSKSCEQGATLEKNKKSQQGRGTMYECETCRNRYRKLENFENHKKFYCSELHGPKSKALAVRELEQDMLPRSTQPQIFHYRVTPATGVVEQTPLIRKRRKMKSVGDDDEPSPTESSASFSSSFDSLSAQLSQEMCRRIFGKNAAIMGELQPTNIPGQGSQVQLVARSTEAVDSRLSPIRETSKERGDLKRQGSGISVIQHTNSLSRPSSFEKSESVENISPANLQDKEIQIITKQLSITTVNANQEKSQQTAILEKPLPDQQNDEKTVPGESTIPVHQSRLVRQHNIQVPEILVTEEPDRELESQAPEQEKPLETFNWPQRSESLSKLPTEKLPPKKKRIRLTEMENSSAESSFESSLSRSLSRESSLSRCSSISASFDRDEVPRAESPLKADCIGKSSEFRRLPVASNTLGVPSSHLREMRRAASEQISCTQPSVEVTAEYRSKSFDCGSISPTRLISSMETVLPRASPVGVQVPLIERRRGPLVRQMSLSIGPESQQSHGKLPMSYKQGPTISMAAVSHHRSQAACRSSVATLISQHSMQEPVQNKSEHFVQSVNVGSQIHVQQPPVHGLPHPWQNISTGHITLWSQNSSVPQITGQREIQKPLVQTSDSQQNKTFIPKYQLHVAALKTGKMYVLPTTQVSCSTLPIIHIEVSNEVNSKSRPPEAISNLYLMPQVHQIASSKPNDQVNQSPRTSPVHNADTDISTMSQVHQDKPQTLIHSQEKCLSVPGIQKNINDTRNSSALGSLQCAQTMSYVGLFPQQEPTASSKRMLSPANSLDIAMEKHQKRAKDEHGAACTTEGRSLNFLNTRAAEVTRQRKLMLVRQVCTTEPVGSLLSDLELVPQHQGKPHEDKMSSETSENEAVSTLSNSLTRISPGPSVSPQPVNSDLKTLGKSQERRSPVRTQFKPTGFQGQVKLASSVSVVNTRDSHRLSFPSLKTATSFTWCFLMKRRPLHVLQPDQRVSAYSTWAISTNNPNPLGLPTKVALSLFDSKQKAKKIHYTQAITTTFKFDILAYSSKLKNSLPKVLSPQKPFTKENDNKDKVENQQTNEPDKEQSSTKSEPARVRIFDGGYKSNEEYVYVRGRGRGKYICEECGIRCKKPSMLRKHIRTHTDVRPYHCNYCNFSFKTKGNLTKHMKSKAHSKKCMDMGVSVGLIEDQDAEESGDRGRYGYERQGSDAEDSEGPDDDDNDNEEEDEEDSQAESVLSANPSVTASPQHHLTGSTYSESLSYTSAEEEFRITQDSARLETALLETLPKALLIQMTVSSVTSNSPADSLLSKIQKETSTYGTAATETEGLLVTSPKSPCCQMSIDYPEPDEILMPSVLNKVKEQPKVPLPVIQSFLSSEVGLPVDRSTQTTLVPASVYTSSHVSEYQPQLQQQFLPQTQIQSASHQTHLFSHLPMHSQQPARIPYSMIPVGGIQLVPAGLAAYSTFVPIQAGPVQLTIPAVSVIHRTASPHGEKTLEGGPGTTNPIGLAEHVNSVLPCIPIGQVNVSSLETLSTQSLQPLPALGLESVNILGLTNSNIAPQMHSQGLTLNALGLQVLAANPSTNSSPSPQAHIPGLKILNIALPTLIPSVSPIAAEGQGWPENPTTQLGEGKPEQTHVHLPVSVNIGHIGCTVTPQLSPSMQLKASDHVISGRLNWQTDCRDQADCVPRIEVASQPKAGQGPTSVHSTKNSTIEHFVKGKEEDTSKQQASTSCSSDPSLKHLGASKHRNPVQYSDVSSDDEDRLIIET</sequence>
<feature type="domain" description="C2H2-type" evidence="15">
    <location>
        <begin position="441"/>
        <end position="468"/>
    </location>
</feature>
<feature type="compositionally biased region" description="Polar residues" evidence="14">
    <location>
        <begin position="264"/>
        <end position="287"/>
    </location>
</feature>
<evidence type="ECO:0000256" key="12">
    <source>
        <dbReference type="ARBA" id="ARBA00068197"/>
    </source>
</evidence>
<feature type="region of interest" description="Disordered" evidence="14">
    <location>
        <begin position="610"/>
        <end position="631"/>
    </location>
</feature>
<evidence type="ECO:0000256" key="13">
    <source>
        <dbReference type="PROSITE-ProRule" id="PRU00042"/>
    </source>
</evidence>
<dbReference type="GO" id="GO:0045892">
    <property type="term" value="P:negative regulation of DNA-templated transcription"/>
    <property type="evidence" value="ECO:0007669"/>
    <property type="project" value="UniProtKB-ARBA"/>
</dbReference>
<evidence type="ECO:0000256" key="11">
    <source>
        <dbReference type="ARBA" id="ARBA00065386"/>
    </source>
</evidence>
<feature type="domain" description="CCHC HIVEP-type" evidence="16">
    <location>
        <begin position="995"/>
        <end position="1025"/>
    </location>
</feature>
<dbReference type="InterPro" id="IPR036236">
    <property type="entry name" value="Znf_C2H2_sf"/>
</dbReference>
<comment type="subunit">
    <text evidence="11">Interacts with UTP4.</text>
</comment>
<dbReference type="InterPro" id="IPR003604">
    <property type="entry name" value="Matrin/U1-like-C_Znf_C2H2"/>
</dbReference>
<feature type="domain" description="C2H2-type" evidence="15">
    <location>
        <begin position="2092"/>
        <end position="2121"/>
    </location>
</feature>
<organism evidence="17 18">
    <name type="scientific">Acipenser oxyrinchus oxyrinchus</name>
    <dbReference type="NCBI Taxonomy" id="40147"/>
    <lineage>
        <taxon>Eukaryota</taxon>
        <taxon>Metazoa</taxon>
        <taxon>Chordata</taxon>
        <taxon>Craniata</taxon>
        <taxon>Vertebrata</taxon>
        <taxon>Euteleostomi</taxon>
        <taxon>Actinopterygii</taxon>
        <taxon>Chondrostei</taxon>
        <taxon>Acipenseriformes</taxon>
        <taxon>Acipenseridae</taxon>
        <taxon>Acipenser</taxon>
    </lineage>
</organism>
<dbReference type="GO" id="GO:0000981">
    <property type="term" value="F:DNA-binding transcription factor activity, RNA polymerase II-specific"/>
    <property type="evidence" value="ECO:0007669"/>
    <property type="project" value="TreeGrafter"/>
</dbReference>
<dbReference type="GO" id="GO:0005634">
    <property type="term" value="C:nucleus"/>
    <property type="evidence" value="ECO:0007669"/>
    <property type="project" value="UniProtKB-SubCell"/>
</dbReference>
<feature type="compositionally biased region" description="Polar residues" evidence="14">
    <location>
        <begin position="2180"/>
        <end position="2202"/>
    </location>
</feature>
<dbReference type="PANTHER" id="PTHR45944:SF3">
    <property type="entry name" value="ZINC FINGER PROTEIN 40"/>
    <property type="match status" value="1"/>
</dbReference>
<keyword evidence="3" id="KW-0479">Metal-binding</keyword>
<feature type="compositionally biased region" description="Basic and acidic residues" evidence="14">
    <location>
        <begin position="2138"/>
        <end position="2151"/>
    </location>
</feature>
<evidence type="ECO:0000313" key="18">
    <source>
        <dbReference type="Proteomes" id="UP001230051"/>
    </source>
</evidence>
<keyword evidence="9" id="KW-0804">Transcription</keyword>
<keyword evidence="6" id="KW-0862">Zinc</keyword>
<dbReference type="FunFam" id="3.30.160.60:FF:001151">
    <property type="entry name" value="zinc finger homeobox protein 3"/>
    <property type="match status" value="1"/>
</dbReference>
<evidence type="ECO:0000313" key="17">
    <source>
        <dbReference type="EMBL" id="KAK1173355.1"/>
    </source>
</evidence>
<keyword evidence="10" id="KW-0539">Nucleus</keyword>
<accession>A0AAD8GFA2</accession>
<dbReference type="PROSITE" id="PS50157">
    <property type="entry name" value="ZINC_FINGER_C2H2_2"/>
    <property type="match status" value="4"/>
</dbReference>
<dbReference type="PROSITE" id="PS00028">
    <property type="entry name" value="ZINC_FINGER_C2H2_1"/>
    <property type="match status" value="3"/>
</dbReference>
<dbReference type="FunFam" id="3.30.160.60:FF:000033">
    <property type="entry name" value="Immunodeficiency virus type I enhancer binding protein 1"/>
    <property type="match status" value="1"/>
</dbReference>
<feature type="region of interest" description="Disordered" evidence="14">
    <location>
        <begin position="2001"/>
        <end position="2039"/>
    </location>
</feature>
<feature type="region of interest" description="Disordered" evidence="14">
    <location>
        <begin position="1266"/>
        <end position="1332"/>
    </location>
</feature>
<dbReference type="SUPFAM" id="SSF57667">
    <property type="entry name" value="beta-beta-alpha zinc fingers"/>
    <property type="match status" value="3"/>
</dbReference>
<feature type="compositionally biased region" description="Polar residues" evidence="14">
    <location>
        <begin position="676"/>
        <end position="692"/>
    </location>
</feature>
<dbReference type="InterPro" id="IPR013087">
    <property type="entry name" value="Znf_C2H2_type"/>
</dbReference>
<keyword evidence="2" id="KW-0597">Phosphoprotein</keyword>
<dbReference type="GO" id="GO:0008270">
    <property type="term" value="F:zinc ion binding"/>
    <property type="evidence" value="ECO:0007669"/>
    <property type="project" value="UniProtKB-KW"/>
</dbReference>
<feature type="region of interest" description="Disordered" evidence="14">
    <location>
        <begin position="1141"/>
        <end position="1165"/>
    </location>
</feature>
<feature type="compositionally biased region" description="Polar residues" evidence="14">
    <location>
        <begin position="1830"/>
        <end position="1863"/>
    </location>
</feature>
<dbReference type="Proteomes" id="UP001230051">
    <property type="component" value="Unassembled WGS sequence"/>
</dbReference>
<feature type="compositionally biased region" description="Polar residues" evidence="14">
    <location>
        <begin position="96"/>
        <end position="115"/>
    </location>
</feature>
<evidence type="ECO:0000259" key="16">
    <source>
        <dbReference type="PROSITE" id="PS51811"/>
    </source>
</evidence>
<dbReference type="InterPro" id="IPR051969">
    <property type="entry name" value="Zinc-finger_DNA-bd_regulators"/>
</dbReference>
<dbReference type="Pfam" id="PF00096">
    <property type="entry name" value="zf-C2H2"/>
    <property type="match status" value="3"/>
</dbReference>
<proteinExistence type="predicted"/>
<feature type="region of interest" description="Disordered" evidence="14">
    <location>
        <begin position="653"/>
        <end position="723"/>
    </location>
</feature>
<dbReference type="SMART" id="SM00451">
    <property type="entry name" value="ZnF_U1"/>
    <property type="match status" value="2"/>
</dbReference>
<dbReference type="FunFam" id="3.30.160.60:FF:000594">
    <property type="entry name" value="Transcription factor HIVEP2"/>
    <property type="match status" value="1"/>
</dbReference>
<evidence type="ECO:0000256" key="4">
    <source>
        <dbReference type="ARBA" id="ARBA00022737"/>
    </source>
</evidence>
<keyword evidence="5 13" id="KW-0863">Zinc-finger</keyword>
<keyword evidence="7" id="KW-0805">Transcription regulation</keyword>
<evidence type="ECO:0000256" key="2">
    <source>
        <dbReference type="ARBA" id="ARBA00022553"/>
    </source>
</evidence>
<feature type="compositionally biased region" description="Basic and acidic residues" evidence="14">
    <location>
        <begin position="1153"/>
        <end position="1163"/>
    </location>
</feature>
<evidence type="ECO:0000256" key="7">
    <source>
        <dbReference type="ARBA" id="ARBA00023015"/>
    </source>
</evidence>
<evidence type="ECO:0000256" key="3">
    <source>
        <dbReference type="ARBA" id="ARBA00022723"/>
    </source>
</evidence>
<feature type="compositionally biased region" description="Polar residues" evidence="14">
    <location>
        <begin position="700"/>
        <end position="720"/>
    </location>
</feature>
<feature type="region of interest" description="Disordered" evidence="14">
    <location>
        <begin position="2661"/>
        <end position="2710"/>
    </location>
</feature>
<evidence type="ECO:0000256" key="9">
    <source>
        <dbReference type="ARBA" id="ARBA00023163"/>
    </source>
</evidence>
<dbReference type="Gene3D" id="3.30.160.60">
    <property type="entry name" value="Classic Zinc Finger"/>
    <property type="match status" value="4"/>
</dbReference>
<feature type="region of interest" description="Disordered" evidence="14">
    <location>
        <begin position="327"/>
        <end position="350"/>
    </location>
</feature>
<dbReference type="GO" id="GO:0000978">
    <property type="term" value="F:RNA polymerase II cis-regulatory region sequence-specific DNA binding"/>
    <property type="evidence" value="ECO:0007669"/>
    <property type="project" value="TreeGrafter"/>
</dbReference>
<comment type="caution">
    <text evidence="17">The sequence shown here is derived from an EMBL/GenBank/DDBJ whole genome shotgun (WGS) entry which is preliminary data.</text>
</comment>
<feature type="region of interest" description="Disordered" evidence="14">
    <location>
        <begin position="2131"/>
        <end position="2202"/>
    </location>
</feature>
<feature type="compositionally biased region" description="Acidic residues" evidence="14">
    <location>
        <begin position="525"/>
        <end position="535"/>
    </location>
</feature>
<feature type="region of interest" description="Disordered" evidence="14">
    <location>
        <begin position="834"/>
        <end position="853"/>
    </location>
</feature>
<gene>
    <name evidence="17" type="primary">HIVEP1</name>
    <name evidence="17" type="ORF">AOXY_G3448</name>
</gene>
<feature type="compositionally biased region" description="Basic and acidic residues" evidence="14">
    <location>
        <begin position="2008"/>
        <end position="2039"/>
    </location>
</feature>
<name>A0AAD8GFA2_ACIOX</name>
<feature type="region of interest" description="Disordered" evidence="14">
    <location>
        <begin position="1812"/>
        <end position="1874"/>
    </location>
</feature>
<feature type="domain" description="C2H2-type" evidence="15">
    <location>
        <begin position="2064"/>
        <end position="2091"/>
    </location>
</feature>
<dbReference type="PANTHER" id="PTHR45944">
    <property type="entry name" value="SCHNURRI, ISOFORM F"/>
    <property type="match status" value="1"/>
</dbReference>
<feature type="region of interest" description="Disordered" evidence="14">
    <location>
        <begin position="1655"/>
        <end position="1675"/>
    </location>
</feature>
<evidence type="ECO:0000256" key="8">
    <source>
        <dbReference type="ARBA" id="ARBA00023125"/>
    </source>
</evidence>
<feature type="compositionally biased region" description="Polar residues" evidence="14">
    <location>
        <begin position="2668"/>
        <end position="2679"/>
    </location>
</feature>
<feature type="compositionally biased region" description="Basic and acidic residues" evidence="14">
    <location>
        <begin position="513"/>
        <end position="524"/>
    </location>
</feature>
<evidence type="ECO:0000256" key="14">
    <source>
        <dbReference type="SAM" id="MobiDB-lite"/>
    </source>
</evidence>
<evidence type="ECO:0000256" key="10">
    <source>
        <dbReference type="ARBA" id="ARBA00023242"/>
    </source>
</evidence>
<keyword evidence="8" id="KW-0238">DNA-binding</keyword>
<keyword evidence="18" id="KW-1185">Reference proteome</keyword>
<dbReference type="InterPro" id="IPR034729">
    <property type="entry name" value="Znf_CCHC_HIVEP"/>
</dbReference>
<protein>
    <recommendedName>
        <fullName evidence="12">Zinc finger protein 40</fullName>
    </recommendedName>
</protein>
<dbReference type="SMART" id="SM00355">
    <property type="entry name" value="ZnF_C2H2"/>
    <property type="match status" value="5"/>
</dbReference>
<evidence type="ECO:0000256" key="5">
    <source>
        <dbReference type="ARBA" id="ARBA00022771"/>
    </source>
</evidence>
<dbReference type="EMBL" id="JAGXEW010000003">
    <property type="protein sequence ID" value="KAK1173355.1"/>
    <property type="molecule type" value="Genomic_DNA"/>
</dbReference>
<feature type="compositionally biased region" description="Polar residues" evidence="14">
    <location>
        <begin position="837"/>
        <end position="852"/>
    </location>
</feature>
<feature type="region of interest" description="Disordered" evidence="14">
    <location>
        <begin position="70"/>
        <end position="120"/>
    </location>
</feature>
<feature type="domain" description="C2H2-type" evidence="15">
    <location>
        <begin position="469"/>
        <end position="492"/>
    </location>
</feature>
<evidence type="ECO:0000259" key="15">
    <source>
        <dbReference type="PROSITE" id="PS50157"/>
    </source>
</evidence>
<evidence type="ECO:0000256" key="1">
    <source>
        <dbReference type="ARBA" id="ARBA00004123"/>
    </source>
</evidence>
<feature type="compositionally biased region" description="Acidic residues" evidence="14">
    <location>
        <begin position="2152"/>
        <end position="2175"/>
    </location>
</feature>
<keyword evidence="4" id="KW-0677">Repeat</keyword>
<feature type="region of interest" description="Disordered" evidence="14">
    <location>
        <begin position="1065"/>
        <end position="1094"/>
    </location>
</feature>